<evidence type="ECO:0000313" key="2">
    <source>
        <dbReference type="RefSeq" id="XP_010244505.1"/>
    </source>
</evidence>
<accession>A0A1U7YY72</accession>
<dbReference type="AlphaFoldDB" id="A0A1U7YY72"/>
<organism evidence="1 2">
    <name type="scientific">Nelumbo nucifera</name>
    <name type="common">Sacred lotus</name>
    <dbReference type="NCBI Taxonomy" id="4432"/>
    <lineage>
        <taxon>Eukaryota</taxon>
        <taxon>Viridiplantae</taxon>
        <taxon>Streptophyta</taxon>
        <taxon>Embryophyta</taxon>
        <taxon>Tracheophyta</taxon>
        <taxon>Spermatophyta</taxon>
        <taxon>Magnoliopsida</taxon>
        <taxon>Proteales</taxon>
        <taxon>Nelumbonaceae</taxon>
        <taxon>Nelumbo</taxon>
    </lineage>
</organism>
<name>A0A1U7YY72_NELNU</name>
<dbReference type="CDD" id="cd00303">
    <property type="entry name" value="retropepsin_like"/>
    <property type="match status" value="1"/>
</dbReference>
<protein>
    <submittedName>
        <fullName evidence="2">Uncharacterized protein LOC104588324</fullName>
    </submittedName>
</protein>
<dbReference type="Proteomes" id="UP000189703">
    <property type="component" value="Unplaced"/>
</dbReference>
<reference evidence="2" key="1">
    <citation type="submission" date="2025-08" db="UniProtKB">
        <authorList>
            <consortium name="RefSeq"/>
        </authorList>
    </citation>
    <scope>IDENTIFICATION</scope>
</reference>
<dbReference type="PANTHER" id="PTHR35046:SF18">
    <property type="entry name" value="RNA-DIRECTED DNA POLYMERASE"/>
    <property type="match status" value="1"/>
</dbReference>
<dbReference type="OMA" id="KIDACHL"/>
<proteinExistence type="predicted"/>
<keyword evidence="1" id="KW-1185">Reference proteome</keyword>
<dbReference type="GeneID" id="104588324"/>
<gene>
    <name evidence="2" type="primary">LOC104588324</name>
</gene>
<dbReference type="InParanoid" id="A0A1U7YY72"/>
<evidence type="ECO:0000313" key="1">
    <source>
        <dbReference type="Proteomes" id="UP000189703"/>
    </source>
</evidence>
<sequence length="190" mass="21591">MGWKVTSLVIDSESCENVIAEVVVHKLNLKTQQHPQPYKLTWLKRKNEVSVTQRCLVSFSIGNNYSDPVWCDIVCMDAYHLLLGRPWQFDRYIVHDGRKNIYSLQFKGKRLTLCPSQETKPKLGKGSSLFALTDFTSALKDIGVVYASINKGLDLKGMEAPKEVRPLLDEFSDVFPKDLLIGLPPLRNTH</sequence>
<dbReference type="OrthoDB" id="1934635at2759"/>
<dbReference type="eggNOG" id="KOG0017">
    <property type="taxonomic scope" value="Eukaryota"/>
</dbReference>
<dbReference type="PANTHER" id="PTHR35046">
    <property type="entry name" value="ZINC KNUCKLE (CCHC-TYPE) FAMILY PROTEIN"/>
    <property type="match status" value="1"/>
</dbReference>
<dbReference type="KEGG" id="nnu:104588324"/>
<dbReference type="RefSeq" id="XP_010244505.1">
    <property type="nucleotide sequence ID" value="XM_010246203.1"/>
</dbReference>